<proteinExistence type="predicted"/>
<dbReference type="AlphaFoldDB" id="A0A0P0CJA1"/>
<protein>
    <submittedName>
        <fullName evidence="2">GNAT family acetyltransferase</fullName>
    </submittedName>
</protein>
<feature type="domain" description="N-acetyltransferase" evidence="1">
    <location>
        <begin position="2"/>
        <end position="150"/>
    </location>
</feature>
<dbReference type="InterPro" id="IPR000182">
    <property type="entry name" value="GNAT_dom"/>
</dbReference>
<keyword evidence="2" id="KW-0808">Transferase</keyword>
<dbReference type="EMBL" id="CP012898">
    <property type="protein sequence ID" value="ALJ06301.1"/>
    <property type="molecule type" value="Genomic_DNA"/>
</dbReference>
<sequence length="150" mass="17574">MLTIISVREQIQYKDIAITYLQESWPSMSPKIYTDCISHCIGAEYILPQWYLLLLDNEVIGCAGLISNDFISRMDLTPWLCALYIDTNYRGHNYAKLLIDKAKKDTKTFGFKYINLCTDLEGYYEKHGFEHIGQGYHPWDEESRIYQILV</sequence>
<keyword evidence="3" id="KW-1185">Reference proteome</keyword>
<dbReference type="RefSeq" id="WP_054729952.1">
    <property type="nucleotide sequence ID" value="NZ_CP012898.1"/>
</dbReference>
<name>A0A0P0CJA1_9FLAO</name>
<evidence type="ECO:0000313" key="2">
    <source>
        <dbReference type="EMBL" id="ALJ06301.1"/>
    </source>
</evidence>
<dbReference type="InterPro" id="IPR016181">
    <property type="entry name" value="Acyl_CoA_acyltransferase"/>
</dbReference>
<dbReference type="KEGG" id="ahz:APS56_14665"/>
<dbReference type="PATRIC" id="fig|1736674.3.peg.2995"/>
<dbReference type="CDD" id="cd04301">
    <property type="entry name" value="NAT_SF"/>
    <property type="match status" value="1"/>
</dbReference>
<gene>
    <name evidence="2" type="ORF">APS56_14665</name>
</gene>
<dbReference type="OrthoDB" id="5419426at2"/>
<dbReference type="STRING" id="1736674.APS56_14665"/>
<dbReference type="Gene3D" id="3.40.630.30">
    <property type="match status" value="1"/>
</dbReference>
<dbReference type="Proteomes" id="UP000057981">
    <property type="component" value="Chromosome"/>
</dbReference>
<organism evidence="2 3">
    <name type="scientific">Pseudalgibacter alginicilyticus</name>
    <dbReference type="NCBI Taxonomy" id="1736674"/>
    <lineage>
        <taxon>Bacteria</taxon>
        <taxon>Pseudomonadati</taxon>
        <taxon>Bacteroidota</taxon>
        <taxon>Flavobacteriia</taxon>
        <taxon>Flavobacteriales</taxon>
        <taxon>Flavobacteriaceae</taxon>
        <taxon>Pseudalgibacter</taxon>
    </lineage>
</organism>
<accession>A0A0P0CJA1</accession>
<dbReference type="GO" id="GO:0016747">
    <property type="term" value="F:acyltransferase activity, transferring groups other than amino-acyl groups"/>
    <property type="evidence" value="ECO:0007669"/>
    <property type="project" value="InterPro"/>
</dbReference>
<evidence type="ECO:0000259" key="1">
    <source>
        <dbReference type="PROSITE" id="PS51186"/>
    </source>
</evidence>
<dbReference type="Pfam" id="PF00583">
    <property type="entry name" value="Acetyltransf_1"/>
    <property type="match status" value="1"/>
</dbReference>
<evidence type="ECO:0000313" key="3">
    <source>
        <dbReference type="Proteomes" id="UP000057981"/>
    </source>
</evidence>
<dbReference type="PROSITE" id="PS51186">
    <property type="entry name" value="GNAT"/>
    <property type="match status" value="1"/>
</dbReference>
<reference evidence="2 3" key="1">
    <citation type="submission" date="2015-10" db="EMBL/GenBank/DDBJ databases">
        <authorList>
            <person name="Gilbert D.G."/>
        </authorList>
    </citation>
    <scope>NUCLEOTIDE SEQUENCE [LARGE SCALE GENOMIC DNA]</scope>
    <source>
        <strain evidence="3">HZ-22</strain>
    </source>
</reference>
<dbReference type="SUPFAM" id="SSF55729">
    <property type="entry name" value="Acyl-CoA N-acyltransferases (Nat)"/>
    <property type="match status" value="1"/>
</dbReference>